<evidence type="ECO:0000256" key="10">
    <source>
        <dbReference type="ARBA" id="ARBA00023235"/>
    </source>
</evidence>
<feature type="binding site" evidence="12">
    <location>
        <position position="432"/>
    </location>
    <ligand>
        <name>Zn(2+)</name>
        <dbReference type="ChEBI" id="CHEBI:29105"/>
        <label>2</label>
    </ligand>
</feature>
<dbReference type="InterPro" id="IPR027417">
    <property type="entry name" value="P-loop_NTPase"/>
</dbReference>
<dbReference type="Gene3D" id="3.40.50.300">
    <property type="entry name" value="P-loop containing nucleotide triphosphate hydrolases"/>
    <property type="match status" value="2"/>
</dbReference>
<evidence type="ECO:0000256" key="11">
    <source>
        <dbReference type="ARBA" id="ARBA00048988"/>
    </source>
</evidence>
<dbReference type="GO" id="GO:0008270">
    <property type="term" value="F:zinc ion binding"/>
    <property type="evidence" value="ECO:0007669"/>
    <property type="project" value="UniProtKB-UniRule"/>
</dbReference>
<evidence type="ECO:0000313" key="15">
    <source>
        <dbReference type="EMBL" id="AMK54464.1"/>
    </source>
</evidence>
<dbReference type="InterPro" id="IPR042115">
    <property type="entry name" value="PriA_3primeBD_sf"/>
</dbReference>
<dbReference type="FunFam" id="3.40.50.300:FF:000489">
    <property type="entry name" value="Primosome assembly protein PriA"/>
    <property type="match status" value="1"/>
</dbReference>
<dbReference type="GO" id="GO:0006269">
    <property type="term" value="P:DNA replication, synthesis of primer"/>
    <property type="evidence" value="ECO:0007669"/>
    <property type="project" value="UniProtKB-KW"/>
</dbReference>
<dbReference type="OrthoDB" id="9759544at2"/>
<dbReference type="Pfam" id="PF17764">
    <property type="entry name" value="PriA_3primeBD"/>
    <property type="match status" value="1"/>
</dbReference>
<keyword evidence="4 12" id="KW-0547">Nucleotide-binding</keyword>
<dbReference type="GeneID" id="78478049"/>
<dbReference type="PATRIC" id="fig|1702221.3.peg.1282"/>
<feature type="binding site" evidence="12">
    <location>
        <position position="450"/>
    </location>
    <ligand>
        <name>Zn(2+)</name>
        <dbReference type="ChEBI" id="CHEBI:29105"/>
        <label>2</label>
    </ligand>
</feature>
<dbReference type="GO" id="GO:0006310">
    <property type="term" value="P:DNA recombination"/>
    <property type="evidence" value="ECO:0007669"/>
    <property type="project" value="InterPro"/>
</dbReference>
<sequence>MNYVKVYVEHSALSLNQLFTYSCDEPVQPGCRVVVPFGPRELTAIVAALAKEPETSRKILPVSQVLDKAPLLNDELFELSGWLSDRCCASVISVLKTMLPPAMRPKTGHSKVVMEQWLEQGIPADGAKLTGKQESFLSGLQLPVPAAQARRISASMTRSLLEKGFLKSVDRPKDRDLITLPAKDVPPELRPGQMQALEQIRQSKASVFLLHGVTGSGKTEVFLRLAQEALEQGKQVLFLVPEIGLTPMMTQRVMARFQDQIAVYHSYLSPQEKYAQYQHVKEGKARIVVGTRSACFMPFDNLGLILMDEEHDASYMQDSMPRYHTRDVVLHRAAHHGCKVVMASATPSLESYARTLKHVYELVQLPERVNFQMPEIRLLDMSKETVRDGFSQTLLDAIQSRLERKEQVILLLNRRGYLPVVRCADCHDVRICPDCGIALSYHKKENRLVCHSCDRSFRYDPVCPACGSTHTAPVGMGTEKLEDTLQTLFPDARILRMDADSTRKKGAHKALLDRFSHGADILVGTQMVAKGLDFPNVTLVGILQADNALIRSDYRAAESAYEMLEQASGRSGRGEKPGEVMIQTFDPSHYVLQSVRSHGYQSFFRREMQYRHLGDYPPYIYMAMLVFSHSKPETVMERARQAVSHCRDQRILGPVTISMRQQKHRVRLVIKDRDDDRLLHTVWDIVHALGHGPVKLEVTMHPLRLEE</sequence>
<evidence type="ECO:0000256" key="12">
    <source>
        <dbReference type="HAMAP-Rule" id="MF_00983"/>
    </source>
</evidence>
<evidence type="ECO:0000256" key="5">
    <source>
        <dbReference type="ARBA" id="ARBA00022801"/>
    </source>
</evidence>
<organism evidence="15 16">
    <name type="scientific">Faecalibaculum rodentium</name>
    <dbReference type="NCBI Taxonomy" id="1702221"/>
    <lineage>
        <taxon>Bacteria</taxon>
        <taxon>Bacillati</taxon>
        <taxon>Bacillota</taxon>
        <taxon>Erysipelotrichia</taxon>
        <taxon>Erysipelotrichales</taxon>
        <taxon>Erysipelotrichaceae</taxon>
        <taxon>Faecalibaculum</taxon>
    </lineage>
</organism>
<name>A0A140DUY7_9FIRM</name>
<dbReference type="InterPro" id="IPR041236">
    <property type="entry name" value="PriA_C"/>
</dbReference>
<reference evidence="15 16" key="1">
    <citation type="journal article" date="2016" name="Gut Pathog.">
        <title>Whole genome sequencing of "Faecalibaculum rodentium" ALO17, isolated from C57BL/6J laboratory mouse feces.</title>
        <authorList>
            <person name="Lim S."/>
            <person name="Chang D.H."/>
            <person name="Ahn S."/>
            <person name="Kim B.C."/>
        </authorList>
    </citation>
    <scope>NUCLEOTIDE SEQUENCE [LARGE SCALE GENOMIC DNA]</scope>
    <source>
        <strain evidence="15 16">Alo17</strain>
    </source>
</reference>
<dbReference type="PROSITE" id="PS51257">
    <property type="entry name" value="PROKAR_LIPOPROTEIN"/>
    <property type="match status" value="1"/>
</dbReference>
<dbReference type="Pfam" id="PF00271">
    <property type="entry name" value="Helicase_C"/>
    <property type="match status" value="1"/>
</dbReference>
<accession>A0A140DUY7</accession>
<dbReference type="Pfam" id="PF18074">
    <property type="entry name" value="PriA_C"/>
    <property type="match status" value="1"/>
</dbReference>
<keyword evidence="7 12" id="KW-0862">Zinc</keyword>
<dbReference type="AlphaFoldDB" id="A0A140DUY7"/>
<dbReference type="GO" id="GO:0006270">
    <property type="term" value="P:DNA replication initiation"/>
    <property type="evidence" value="ECO:0007669"/>
    <property type="project" value="TreeGrafter"/>
</dbReference>
<keyword evidence="3 12" id="KW-0479">Metal-binding</keyword>
<evidence type="ECO:0000256" key="9">
    <source>
        <dbReference type="ARBA" id="ARBA00023125"/>
    </source>
</evidence>
<protein>
    <recommendedName>
        <fullName evidence="12">Replication restart protein PriA</fullName>
    </recommendedName>
    <alternativeName>
        <fullName evidence="12">ATP-dependent DNA helicase PriA</fullName>
        <ecNumber evidence="12">5.6.2.4</ecNumber>
    </alternativeName>
    <alternativeName>
        <fullName evidence="12">DNA 3'-5' helicase PriA</fullName>
    </alternativeName>
</protein>
<dbReference type="GO" id="GO:0003677">
    <property type="term" value="F:DNA binding"/>
    <property type="evidence" value="ECO:0007669"/>
    <property type="project" value="UniProtKB-UniRule"/>
</dbReference>
<dbReference type="PANTHER" id="PTHR30580:SF0">
    <property type="entry name" value="PRIMOSOMAL PROTEIN N"/>
    <property type="match status" value="1"/>
</dbReference>
<dbReference type="PROSITE" id="PS51194">
    <property type="entry name" value="HELICASE_CTER"/>
    <property type="match status" value="1"/>
</dbReference>
<dbReference type="PANTHER" id="PTHR30580">
    <property type="entry name" value="PRIMOSOMAL PROTEIN N"/>
    <property type="match status" value="1"/>
</dbReference>
<dbReference type="EC" id="5.6.2.4" evidence="12"/>
<evidence type="ECO:0000256" key="8">
    <source>
        <dbReference type="ARBA" id="ARBA00022840"/>
    </source>
</evidence>
<dbReference type="GO" id="GO:1990077">
    <property type="term" value="C:primosome complex"/>
    <property type="evidence" value="ECO:0007669"/>
    <property type="project" value="UniProtKB-UniRule"/>
</dbReference>
<gene>
    <name evidence="12" type="primary">priA</name>
    <name evidence="15" type="ORF">AALO17_13300</name>
</gene>
<feature type="binding site" evidence="12">
    <location>
        <position position="466"/>
    </location>
    <ligand>
        <name>Zn(2+)</name>
        <dbReference type="ChEBI" id="CHEBI:29105"/>
        <label>1</label>
    </ligand>
</feature>
<dbReference type="InterPro" id="IPR029037">
    <property type="entry name" value="DUF1407/YfgJ-like_sf"/>
</dbReference>
<keyword evidence="6 12" id="KW-0347">Helicase</keyword>
<dbReference type="SUPFAM" id="SSF52540">
    <property type="entry name" value="P-loop containing nucleoside triphosphate hydrolases"/>
    <property type="match status" value="2"/>
</dbReference>
<dbReference type="GO" id="GO:0043138">
    <property type="term" value="F:3'-5' DNA helicase activity"/>
    <property type="evidence" value="ECO:0007669"/>
    <property type="project" value="UniProtKB-EC"/>
</dbReference>
<comment type="cofactor">
    <cofactor evidence="12">
        <name>Zn(2+)</name>
        <dbReference type="ChEBI" id="CHEBI:29105"/>
    </cofactor>
    <text evidence="12">Binds 2 zinc ions per subunit.</text>
</comment>
<keyword evidence="2 12" id="KW-0235">DNA replication</keyword>
<dbReference type="Gene3D" id="3.40.1440.60">
    <property type="entry name" value="PriA, 3(prime) DNA-binding domain"/>
    <property type="match status" value="1"/>
</dbReference>
<feature type="binding site" evidence="12">
    <location>
        <position position="453"/>
    </location>
    <ligand>
        <name>Zn(2+)</name>
        <dbReference type="ChEBI" id="CHEBI:29105"/>
        <label>2</label>
    </ligand>
</feature>
<dbReference type="HAMAP" id="MF_00983">
    <property type="entry name" value="PriA"/>
    <property type="match status" value="1"/>
</dbReference>
<dbReference type="InterPro" id="IPR005259">
    <property type="entry name" value="PriA"/>
</dbReference>
<comment type="catalytic activity">
    <reaction evidence="12">
        <text>Couples ATP hydrolysis with the unwinding of duplex DNA by translocating in the 3'-5' direction.</text>
        <dbReference type="EC" id="5.6.2.4"/>
    </reaction>
</comment>
<evidence type="ECO:0000256" key="4">
    <source>
        <dbReference type="ARBA" id="ARBA00022741"/>
    </source>
</evidence>
<dbReference type="InterPro" id="IPR041222">
    <property type="entry name" value="PriA_3primeBD"/>
</dbReference>
<evidence type="ECO:0000256" key="2">
    <source>
        <dbReference type="ARBA" id="ARBA00022705"/>
    </source>
</evidence>
<evidence type="ECO:0000256" key="7">
    <source>
        <dbReference type="ARBA" id="ARBA00022833"/>
    </source>
</evidence>
<dbReference type="SMART" id="SM00490">
    <property type="entry name" value="HELICc"/>
    <property type="match status" value="1"/>
</dbReference>
<keyword evidence="10 12" id="KW-0413">Isomerase</keyword>
<dbReference type="PROSITE" id="PS51192">
    <property type="entry name" value="HELICASE_ATP_BIND_1"/>
    <property type="match status" value="1"/>
</dbReference>
<evidence type="ECO:0000259" key="14">
    <source>
        <dbReference type="PROSITE" id="PS51194"/>
    </source>
</evidence>
<keyword evidence="1 12" id="KW-0639">Primosome</keyword>
<dbReference type="GO" id="GO:0006302">
    <property type="term" value="P:double-strand break repair"/>
    <property type="evidence" value="ECO:0007669"/>
    <property type="project" value="InterPro"/>
</dbReference>
<dbReference type="Gene3D" id="2.10.290.10">
    <property type="entry name" value="YfgJ-like"/>
    <property type="match status" value="1"/>
</dbReference>
<dbReference type="Pfam" id="PF00270">
    <property type="entry name" value="DEAD"/>
    <property type="match status" value="1"/>
</dbReference>
<dbReference type="SMART" id="SM00487">
    <property type="entry name" value="DEXDc"/>
    <property type="match status" value="1"/>
</dbReference>
<dbReference type="InterPro" id="IPR040498">
    <property type="entry name" value="PriA_CRR"/>
</dbReference>
<dbReference type="CDD" id="cd17929">
    <property type="entry name" value="DEXHc_priA"/>
    <property type="match status" value="1"/>
</dbReference>
<keyword evidence="8 12" id="KW-0067">ATP-binding</keyword>
<dbReference type="RefSeq" id="WP_067556869.1">
    <property type="nucleotide sequence ID" value="NZ_CAMTBT010000035.1"/>
</dbReference>
<evidence type="ECO:0000313" key="16">
    <source>
        <dbReference type="Proteomes" id="UP000069771"/>
    </source>
</evidence>
<evidence type="ECO:0000259" key="13">
    <source>
        <dbReference type="PROSITE" id="PS51192"/>
    </source>
</evidence>
<dbReference type="InterPro" id="IPR011545">
    <property type="entry name" value="DEAD/DEAH_box_helicase_dom"/>
</dbReference>
<keyword evidence="16" id="KW-1185">Reference proteome</keyword>
<dbReference type="CDD" id="cd18804">
    <property type="entry name" value="SF2_C_priA"/>
    <property type="match status" value="1"/>
</dbReference>
<dbReference type="KEGG" id="fro:AALO17_13300"/>
<comment type="function">
    <text evidence="12">Initiates the restart of stalled replication forks, which reloads the replicative helicase on sites other than the origin of replication. Recognizes and binds to abandoned replication forks and remodels them to uncover a helicase loading site. Promotes assembly of the primosome at these replication forks.</text>
</comment>
<dbReference type="GO" id="GO:0005524">
    <property type="term" value="F:ATP binding"/>
    <property type="evidence" value="ECO:0007669"/>
    <property type="project" value="UniProtKB-UniRule"/>
</dbReference>
<dbReference type="InterPro" id="IPR001650">
    <property type="entry name" value="Helicase_C-like"/>
</dbReference>
<keyword evidence="5 12" id="KW-0378">Hydrolase</keyword>
<dbReference type="NCBIfam" id="TIGR00595">
    <property type="entry name" value="priA"/>
    <property type="match status" value="1"/>
</dbReference>
<evidence type="ECO:0000256" key="1">
    <source>
        <dbReference type="ARBA" id="ARBA00022515"/>
    </source>
</evidence>
<feature type="binding site" evidence="12">
    <location>
        <position position="463"/>
    </location>
    <ligand>
        <name>Zn(2+)</name>
        <dbReference type="ChEBI" id="CHEBI:29105"/>
        <label>1</label>
    </ligand>
</feature>
<comment type="catalytic activity">
    <reaction evidence="11 12">
        <text>ATP + H2O = ADP + phosphate + H(+)</text>
        <dbReference type="Rhea" id="RHEA:13065"/>
        <dbReference type="ChEBI" id="CHEBI:15377"/>
        <dbReference type="ChEBI" id="CHEBI:15378"/>
        <dbReference type="ChEBI" id="CHEBI:30616"/>
        <dbReference type="ChEBI" id="CHEBI:43474"/>
        <dbReference type="ChEBI" id="CHEBI:456216"/>
        <dbReference type="EC" id="5.6.2.4"/>
    </reaction>
</comment>
<feature type="binding site" evidence="12">
    <location>
        <position position="423"/>
    </location>
    <ligand>
        <name>Zn(2+)</name>
        <dbReference type="ChEBI" id="CHEBI:29105"/>
        <label>1</label>
    </ligand>
</feature>
<dbReference type="InterPro" id="IPR014001">
    <property type="entry name" value="Helicase_ATP-bd"/>
</dbReference>
<feature type="domain" description="Helicase ATP-binding" evidence="13">
    <location>
        <begin position="199"/>
        <end position="365"/>
    </location>
</feature>
<dbReference type="GO" id="GO:0016887">
    <property type="term" value="F:ATP hydrolysis activity"/>
    <property type="evidence" value="ECO:0007669"/>
    <property type="project" value="RHEA"/>
</dbReference>
<dbReference type="Proteomes" id="UP000069771">
    <property type="component" value="Chromosome"/>
</dbReference>
<dbReference type="EMBL" id="CP011391">
    <property type="protein sequence ID" value="AMK54464.1"/>
    <property type="molecule type" value="Genomic_DNA"/>
</dbReference>
<feature type="binding site" evidence="12">
    <location>
        <position position="435"/>
    </location>
    <ligand>
        <name>Zn(2+)</name>
        <dbReference type="ChEBI" id="CHEBI:29105"/>
        <label>2</label>
    </ligand>
</feature>
<proteinExistence type="inferred from homology"/>
<dbReference type="Pfam" id="PF18319">
    <property type="entry name" value="Zn_ribbon_PriA"/>
    <property type="match status" value="1"/>
</dbReference>
<evidence type="ECO:0000256" key="3">
    <source>
        <dbReference type="ARBA" id="ARBA00022723"/>
    </source>
</evidence>
<comment type="subunit">
    <text evidence="12">Component of the replication restart primosome.</text>
</comment>
<feature type="binding site" evidence="12">
    <location>
        <position position="426"/>
    </location>
    <ligand>
        <name>Zn(2+)</name>
        <dbReference type="ChEBI" id="CHEBI:29105"/>
        <label>1</label>
    </ligand>
</feature>
<dbReference type="STRING" id="1702221.AALO17_13300"/>
<comment type="similarity">
    <text evidence="12">Belongs to the helicase family. PriA subfamily.</text>
</comment>
<evidence type="ECO:0000256" key="6">
    <source>
        <dbReference type="ARBA" id="ARBA00022806"/>
    </source>
</evidence>
<keyword evidence="9 12" id="KW-0238">DNA-binding</keyword>
<feature type="domain" description="Helicase C-terminal" evidence="14">
    <location>
        <begin position="436"/>
        <end position="614"/>
    </location>
</feature>